<gene>
    <name evidence="1" type="ORF">M404DRAFT_1001517</name>
</gene>
<reference evidence="2" key="2">
    <citation type="submission" date="2015-01" db="EMBL/GenBank/DDBJ databases">
        <title>Evolutionary Origins and Diversification of the Mycorrhizal Mutualists.</title>
        <authorList>
            <consortium name="DOE Joint Genome Institute"/>
            <consortium name="Mycorrhizal Genomics Consortium"/>
            <person name="Kohler A."/>
            <person name="Kuo A."/>
            <person name="Nagy L.G."/>
            <person name="Floudas D."/>
            <person name="Copeland A."/>
            <person name="Barry K.W."/>
            <person name="Cichocki N."/>
            <person name="Veneault-Fourrey C."/>
            <person name="LaButti K."/>
            <person name="Lindquist E.A."/>
            <person name="Lipzen A."/>
            <person name="Lundell T."/>
            <person name="Morin E."/>
            <person name="Murat C."/>
            <person name="Riley R."/>
            <person name="Ohm R."/>
            <person name="Sun H."/>
            <person name="Tunlid A."/>
            <person name="Henrissat B."/>
            <person name="Grigoriev I.V."/>
            <person name="Hibbett D.S."/>
            <person name="Martin F."/>
        </authorList>
    </citation>
    <scope>NUCLEOTIDE SEQUENCE [LARGE SCALE GENOMIC DNA]</scope>
    <source>
        <strain evidence="2">Marx 270</strain>
    </source>
</reference>
<organism evidence="1 2">
    <name type="scientific">Pisolithus tinctorius Marx 270</name>
    <dbReference type="NCBI Taxonomy" id="870435"/>
    <lineage>
        <taxon>Eukaryota</taxon>
        <taxon>Fungi</taxon>
        <taxon>Dikarya</taxon>
        <taxon>Basidiomycota</taxon>
        <taxon>Agaricomycotina</taxon>
        <taxon>Agaricomycetes</taxon>
        <taxon>Agaricomycetidae</taxon>
        <taxon>Boletales</taxon>
        <taxon>Sclerodermatineae</taxon>
        <taxon>Pisolithaceae</taxon>
        <taxon>Pisolithus</taxon>
    </lineage>
</organism>
<accession>A0A0C3NQU9</accession>
<sequence length="65" mass="7182">MIKGRQTCPVRLPFFFCSALNQDPTDPPLRPQVSGPLKLSVSISVDMMIVASPFIRDHIIIIVSS</sequence>
<keyword evidence="2" id="KW-1185">Reference proteome</keyword>
<dbReference type="EMBL" id="KN831977">
    <property type="protein sequence ID" value="KIO03240.1"/>
    <property type="molecule type" value="Genomic_DNA"/>
</dbReference>
<dbReference type="AlphaFoldDB" id="A0A0C3NQU9"/>
<reference evidence="1 2" key="1">
    <citation type="submission" date="2014-04" db="EMBL/GenBank/DDBJ databases">
        <authorList>
            <consortium name="DOE Joint Genome Institute"/>
            <person name="Kuo A."/>
            <person name="Kohler A."/>
            <person name="Costa M.D."/>
            <person name="Nagy L.G."/>
            <person name="Floudas D."/>
            <person name="Copeland A."/>
            <person name="Barry K.W."/>
            <person name="Cichocki N."/>
            <person name="Veneault-Fourrey C."/>
            <person name="LaButti K."/>
            <person name="Lindquist E.A."/>
            <person name="Lipzen A."/>
            <person name="Lundell T."/>
            <person name="Morin E."/>
            <person name="Murat C."/>
            <person name="Sun H."/>
            <person name="Tunlid A."/>
            <person name="Henrissat B."/>
            <person name="Grigoriev I.V."/>
            <person name="Hibbett D.S."/>
            <person name="Martin F."/>
            <person name="Nordberg H.P."/>
            <person name="Cantor M.N."/>
            <person name="Hua S.X."/>
        </authorList>
    </citation>
    <scope>NUCLEOTIDE SEQUENCE [LARGE SCALE GENOMIC DNA]</scope>
    <source>
        <strain evidence="1 2">Marx 270</strain>
    </source>
</reference>
<evidence type="ECO:0000313" key="2">
    <source>
        <dbReference type="Proteomes" id="UP000054217"/>
    </source>
</evidence>
<dbReference type="InParanoid" id="A0A0C3NQU9"/>
<evidence type="ECO:0000313" key="1">
    <source>
        <dbReference type="EMBL" id="KIO03240.1"/>
    </source>
</evidence>
<proteinExistence type="predicted"/>
<dbReference type="Proteomes" id="UP000054217">
    <property type="component" value="Unassembled WGS sequence"/>
</dbReference>
<dbReference type="HOGENOM" id="CLU_2850656_0_0_1"/>
<name>A0A0C3NQU9_PISTI</name>
<protein>
    <submittedName>
        <fullName evidence="1">Uncharacterized protein</fullName>
    </submittedName>
</protein>